<gene>
    <name evidence="1" type="ORF">EQU50_03395</name>
</gene>
<dbReference type="EMBL" id="SCFB01000004">
    <property type="protein sequence ID" value="RZI46643.1"/>
    <property type="molecule type" value="Genomic_DNA"/>
</dbReference>
<reference evidence="1 2" key="1">
    <citation type="submission" date="2018-10" db="EMBL/GenBank/DDBJ databases">
        <title>An updated phylogeny of the Alphaproteobacteria reveals that the parasitic Rickettsiales and Holosporales have independent origins.</title>
        <authorList>
            <person name="Munoz-Gomez S.A."/>
            <person name="Hess S."/>
            <person name="Burger G."/>
            <person name="Lang B.F."/>
            <person name="Susko E."/>
            <person name="Slamovits C.H."/>
            <person name="Roger A.J."/>
        </authorList>
    </citation>
    <scope>NUCLEOTIDE SEQUENCE [LARGE SCALE GENOMIC DNA]</scope>
    <source>
        <strain evidence="1">HOLO01</strain>
    </source>
</reference>
<dbReference type="AlphaFoldDB" id="A0A4Q7DIJ7"/>
<comment type="caution">
    <text evidence="1">The sequence shown here is derived from an EMBL/GenBank/DDBJ whole genome shotgun (WGS) entry which is preliminary data.</text>
</comment>
<protein>
    <submittedName>
        <fullName evidence="1">Uncharacterized protein</fullName>
    </submittedName>
</protein>
<name>A0A4Q7DIJ7_9PROT</name>
<evidence type="ECO:0000313" key="1">
    <source>
        <dbReference type="EMBL" id="RZI46643.1"/>
    </source>
</evidence>
<sequence>MTSVIRYVKSTTTAPNVNTAVGSTGSDYQLVAFDITTTAGIAQGANSNILTWTGAGKIKSIQNVFIRNPADGEVIPMGEVDQATHTIITLNDTGKIINLSVPGGGAALDAGCVVSLLLVIGNY</sequence>
<proteinExistence type="predicted"/>
<accession>A0A4Q7DIJ7</accession>
<dbReference type="RefSeq" id="WP_130153739.1">
    <property type="nucleotide sequence ID" value="NZ_SCFB01000004.1"/>
</dbReference>
<evidence type="ECO:0000313" key="2">
    <source>
        <dbReference type="Proteomes" id="UP000293550"/>
    </source>
</evidence>
<keyword evidence="2" id="KW-1185">Reference proteome</keyword>
<organism evidence="1 2">
    <name type="scientific">Candidatus Finniella inopinata</name>
    <dbReference type="NCBI Taxonomy" id="1696036"/>
    <lineage>
        <taxon>Bacteria</taxon>
        <taxon>Pseudomonadati</taxon>
        <taxon>Pseudomonadota</taxon>
        <taxon>Alphaproteobacteria</taxon>
        <taxon>Holosporales</taxon>
        <taxon>Candidatus Paracaedibacteraceae</taxon>
        <taxon>Candidatus Finniella</taxon>
    </lineage>
</organism>
<dbReference type="Proteomes" id="UP000293550">
    <property type="component" value="Unassembled WGS sequence"/>
</dbReference>